<proteinExistence type="predicted"/>
<comment type="caution">
    <text evidence="1">The sequence shown here is derived from an EMBL/GenBank/DDBJ whole genome shotgun (WGS) entry which is preliminary data.</text>
</comment>
<sequence length="359" mass="39753">MRTPSFNQIRPWGFTFAGARHWIDRRDHGATARRLARDTRRPLALDGAPVSGAGGGFPASLFTLVDPEVIEIRTAPRKARELFPERRLGDWSLTRALNPVRELVGTSEPYDDRSDTAPSSVNYTWMPVANYVYQTFIAFGERERAMSLQAGVDLASDKQRAAAEILSHDENRFYLFGVDGMPVYGILNHPDHAPSVSPRPWTPPGSATPVTRWNGKDAQAIYEDLTTLFSRIARNSGGHVDETTPLKLVVSPETSVLLGRRSRAGDGLSSPSALEMLHSHFSDLTVVTLPELASDTAGETVLLYAPEVTGQLTGELLYSEKIRTFQPFVRHTTEEQKWVAGVWGFQLYRPFAIATMTGV</sequence>
<protein>
    <submittedName>
        <fullName evidence="1">DUF2184 domain-containing protein</fullName>
    </submittedName>
</protein>
<keyword evidence="2" id="KW-1185">Reference proteome</keyword>
<dbReference type="InterPro" id="IPR020049">
    <property type="entry name" value="Major_capsid-like"/>
</dbReference>
<evidence type="ECO:0000313" key="2">
    <source>
        <dbReference type="Proteomes" id="UP000631034"/>
    </source>
</evidence>
<dbReference type="Pfam" id="PF09950">
    <property type="entry name" value="Major_capside"/>
    <property type="match status" value="1"/>
</dbReference>
<evidence type="ECO:0000313" key="1">
    <source>
        <dbReference type="EMBL" id="MBE1237488.1"/>
    </source>
</evidence>
<dbReference type="AlphaFoldDB" id="A0A8J7CD58"/>
<accession>A0A8J7CD58</accession>
<name>A0A8J7CD58_9PROT</name>
<dbReference type="Proteomes" id="UP000631034">
    <property type="component" value="Unassembled WGS sequence"/>
</dbReference>
<dbReference type="RefSeq" id="WP_192534497.1">
    <property type="nucleotide sequence ID" value="NZ_JACZHT010000005.1"/>
</dbReference>
<organism evidence="1 2">
    <name type="scientific">Phaeovibrio sulfidiphilus</name>
    <dbReference type="NCBI Taxonomy" id="1220600"/>
    <lineage>
        <taxon>Bacteria</taxon>
        <taxon>Pseudomonadati</taxon>
        <taxon>Pseudomonadota</taxon>
        <taxon>Alphaproteobacteria</taxon>
        <taxon>Rhodospirillales</taxon>
        <taxon>Rhodospirillaceae</taxon>
        <taxon>Phaeovibrio</taxon>
    </lineage>
</organism>
<reference evidence="1" key="1">
    <citation type="submission" date="2020-10" db="EMBL/GenBank/DDBJ databases">
        <title>Genome sequence of the unusual species of purple photosynthetic bacteria, Phaeovibrio sulfidiphilus DSM 23193, type strain.</title>
        <authorList>
            <person name="Kyndt J.A."/>
            <person name="Meyer T.E."/>
        </authorList>
    </citation>
    <scope>NUCLEOTIDE SEQUENCE</scope>
    <source>
        <strain evidence="1">DSM 23193</strain>
    </source>
</reference>
<dbReference type="EMBL" id="JACZHT010000005">
    <property type="protein sequence ID" value="MBE1237488.1"/>
    <property type="molecule type" value="Genomic_DNA"/>
</dbReference>
<gene>
    <name evidence="1" type="ORF">IHV25_07485</name>
</gene>